<accession>A0A9P0JAK2</accession>
<dbReference type="InterPro" id="IPR009018">
    <property type="entry name" value="Signal_recog_particle_SRP9/14"/>
</dbReference>
<evidence type="ECO:0000256" key="1">
    <source>
        <dbReference type="ARBA" id="ARBA00023135"/>
    </source>
</evidence>
<dbReference type="GO" id="GO:0006614">
    <property type="term" value="P:SRP-dependent cotranslational protein targeting to membrane"/>
    <property type="evidence" value="ECO:0007669"/>
    <property type="project" value="InterPro"/>
</dbReference>
<dbReference type="GO" id="GO:0008312">
    <property type="term" value="F:7S RNA binding"/>
    <property type="evidence" value="ECO:0007669"/>
    <property type="project" value="InterPro"/>
</dbReference>
<evidence type="ECO:0000313" key="3">
    <source>
        <dbReference type="Proteomes" id="UP001154329"/>
    </source>
</evidence>
<name>A0A9P0JAK2_APHGO</name>
<gene>
    <name evidence="2" type="ORF">APHIGO_LOCUS9678</name>
</gene>
<protein>
    <submittedName>
        <fullName evidence="2">Uncharacterized protein</fullName>
    </submittedName>
</protein>
<evidence type="ECO:0000313" key="2">
    <source>
        <dbReference type="EMBL" id="CAH1733353.1"/>
    </source>
</evidence>
<reference evidence="2" key="2">
    <citation type="submission" date="2022-10" db="EMBL/GenBank/DDBJ databases">
        <authorList>
            <consortium name="ENA_rothamsted_submissions"/>
            <consortium name="culmorum"/>
            <person name="King R."/>
        </authorList>
    </citation>
    <scope>NUCLEOTIDE SEQUENCE</scope>
</reference>
<dbReference type="Proteomes" id="UP001154329">
    <property type="component" value="Chromosome 3"/>
</dbReference>
<organism evidence="2 3">
    <name type="scientific">Aphis gossypii</name>
    <name type="common">Cotton aphid</name>
    <dbReference type="NCBI Taxonomy" id="80765"/>
    <lineage>
        <taxon>Eukaryota</taxon>
        <taxon>Metazoa</taxon>
        <taxon>Ecdysozoa</taxon>
        <taxon>Arthropoda</taxon>
        <taxon>Hexapoda</taxon>
        <taxon>Insecta</taxon>
        <taxon>Pterygota</taxon>
        <taxon>Neoptera</taxon>
        <taxon>Paraneoptera</taxon>
        <taxon>Hemiptera</taxon>
        <taxon>Sternorrhyncha</taxon>
        <taxon>Aphidomorpha</taxon>
        <taxon>Aphidoidea</taxon>
        <taxon>Aphididae</taxon>
        <taxon>Aphidini</taxon>
        <taxon>Aphis</taxon>
        <taxon>Aphis</taxon>
    </lineage>
</organism>
<keyword evidence="1" id="KW-0733">Signal recognition particle</keyword>
<reference evidence="2" key="1">
    <citation type="submission" date="2022-02" db="EMBL/GenBank/DDBJ databases">
        <authorList>
            <person name="King R."/>
        </authorList>
    </citation>
    <scope>NUCLEOTIDE SEQUENCE</scope>
</reference>
<dbReference type="AlphaFoldDB" id="A0A9P0JAK2"/>
<keyword evidence="1" id="KW-0687">Ribonucleoprotein</keyword>
<proteinExistence type="predicted"/>
<dbReference type="SUPFAM" id="SSF54762">
    <property type="entry name" value="Signal recognition particle alu RNA binding heterodimer, SRP9/14"/>
    <property type="match status" value="1"/>
</dbReference>
<sequence>MFAYLVLLNKGPKDQKLKIEVPKEKVCLIRATFKNKKLSTRVSVEFVVKLDISY</sequence>
<dbReference type="GO" id="GO:0005786">
    <property type="term" value="C:signal recognition particle, endoplasmic reticulum targeting"/>
    <property type="evidence" value="ECO:0007669"/>
    <property type="project" value="UniProtKB-KW"/>
</dbReference>
<dbReference type="EMBL" id="OU899036">
    <property type="protein sequence ID" value="CAH1733353.1"/>
    <property type="molecule type" value="Genomic_DNA"/>
</dbReference>
<dbReference type="Gene3D" id="3.30.720.10">
    <property type="entry name" value="Signal recognition particle alu RNA binding heterodimer, srp9/1"/>
    <property type="match status" value="1"/>
</dbReference>
<keyword evidence="3" id="KW-1185">Reference proteome</keyword>